<dbReference type="EMBL" id="MFAF01000091">
    <property type="protein sequence ID" value="OGD74850.1"/>
    <property type="molecule type" value="Genomic_DNA"/>
</dbReference>
<feature type="transmembrane region" description="Helical" evidence="1">
    <location>
        <begin position="88"/>
        <end position="106"/>
    </location>
</feature>
<keyword evidence="1" id="KW-0812">Transmembrane</keyword>
<feature type="transmembrane region" description="Helical" evidence="1">
    <location>
        <begin position="251"/>
        <end position="272"/>
    </location>
</feature>
<feature type="transmembrane region" description="Helical" evidence="1">
    <location>
        <begin position="335"/>
        <end position="354"/>
    </location>
</feature>
<evidence type="ECO:0000313" key="2">
    <source>
        <dbReference type="EMBL" id="OGD74850.1"/>
    </source>
</evidence>
<feature type="transmembrane region" description="Helical" evidence="1">
    <location>
        <begin position="12"/>
        <end position="29"/>
    </location>
</feature>
<feature type="transmembrane region" description="Helical" evidence="1">
    <location>
        <begin position="281"/>
        <end position="298"/>
    </location>
</feature>
<evidence type="ECO:0008006" key="4">
    <source>
        <dbReference type="Google" id="ProtNLM"/>
    </source>
</evidence>
<gene>
    <name evidence="2" type="ORF">A2Y64_04345</name>
</gene>
<evidence type="ECO:0000313" key="3">
    <source>
        <dbReference type="Proteomes" id="UP000177187"/>
    </source>
</evidence>
<dbReference type="AlphaFoldDB" id="A0A1F5F5G1"/>
<comment type="caution">
    <text evidence="2">The sequence shown here is derived from an EMBL/GenBank/DDBJ whole genome shotgun (WGS) entry which is preliminary data.</text>
</comment>
<name>A0A1F5F5G1_9BACT</name>
<protein>
    <recommendedName>
        <fullName evidence="4">Glycosyltransferase RgtA/B/C/D-like domain-containing protein</fullName>
    </recommendedName>
</protein>
<organism evidence="2 3">
    <name type="scientific">Candidatus Coatesbacteria bacterium RBG_13_66_14</name>
    <dbReference type="NCBI Taxonomy" id="1817816"/>
    <lineage>
        <taxon>Bacteria</taxon>
        <taxon>Candidatus Coatesiibacteriota</taxon>
    </lineage>
</organism>
<feature type="transmembrane region" description="Helical" evidence="1">
    <location>
        <begin position="304"/>
        <end position="323"/>
    </location>
</feature>
<evidence type="ECO:0000256" key="1">
    <source>
        <dbReference type="SAM" id="Phobius"/>
    </source>
</evidence>
<keyword evidence="1" id="KW-1133">Transmembrane helix</keyword>
<dbReference type="STRING" id="1817816.A2Y64_04345"/>
<proteinExistence type="predicted"/>
<accession>A0A1F5F5G1</accession>
<reference evidence="2 3" key="1">
    <citation type="journal article" date="2016" name="Nat. Commun.">
        <title>Thousands of microbial genomes shed light on interconnected biogeochemical processes in an aquifer system.</title>
        <authorList>
            <person name="Anantharaman K."/>
            <person name="Brown C.T."/>
            <person name="Hug L.A."/>
            <person name="Sharon I."/>
            <person name="Castelle C.J."/>
            <person name="Probst A.J."/>
            <person name="Thomas B.C."/>
            <person name="Singh A."/>
            <person name="Wilkins M.J."/>
            <person name="Karaoz U."/>
            <person name="Brodie E.L."/>
            <person name="Williams K.H."/>
            <person name="Hubbard S.S."/>
            <person name="Banfield J.F."/>
        </authorList>
    </citation>
    <scope>NUCLEOTIDE SEQUENCE [LARGE SCALE GENOMIC DNA]</scope>
</reference>
<sequence length="546" mass="60537">MSATEWLKKNWMYVALGLIVAGWLTYSWFSRYVLEDAFISFRYSRNLVRGEGLVYNPGERAEGYTNLLWVLSVAGGMALGLEAETTAVILGLVAGALVIILVWSILRRLTQGNPYLPLLGAALAALYFPLSYHSGSGLETAAFCALLLAAVHSYLRAPPKRFPWTGLWLGLLALTRTEGLAYTLFFAAHHIWMRRRKTETGADWRDLIPALGLPLAQFVFRLFYYGLLLPLPAIVKAGGSLAHILGGAKFVFNWMWGTPIILLAFLAAYGVIRRWKRPEPGLLLLLLAAVVGFTVYAGGDMMGYYRFLVPAYLILVVLAVGGVEDLFDALAPRRLFPVLLSVFLALWTAAWFTVTAATRVRHPRELLTPASSGWLHDNVPPGTLLASGATGRLAYFSDLPFIDYYGLCTVEVALHGERTDEFRPGHEVGDSEAVFRRQPGLIVIRPLPGTRDQIEDWIAGRRATTDYTWAELPFAQQLVLSDPRMADYQALVVDVTERVEGGPREGESYYMGFYARRGELVDLLVARGAVPVEPAKPEGFFDPRGE</sequence>
<feature type="transmembrane region" description="Helical" evidence="1">
    <location>
        <begin position="112"/>
        <end position="130"/>
    </location>
</feature>
<keyword evidence="1" id="KW-0472">Membrane</keyword>
<feature type="transmembrane region" description="Helical" evidence="1">
    <location>
        <begin position="167"/>
        <end position="188"/>
    </location>
</feature>
<dbReference type="Proteomes" id="UP000177187">
    <property type="component" value="Unassembled WGS sequence"/>
</dbReference>